<feature type="signal peptide" evidence="2">
    <location>
        <begin position="1"/>
        <end position="22"/>
    </location>
</feature>
<dbReference type="EMBL" id="GEGO01004682">
    <property type="protein sequence ID" value="JAR90722.1"/>
    <property type="molecule type" value="Transcribed_RNA"/>
</dbReference>
<feature type="non-terminal residue" evidence="3">
    <location>
        <position position="299"/>
    </location>
</feature>
<sequence>MLVLHFADTLKLLLLRSGDVEANPGPMSIEQSKQFNDMFKLLQDVNERTVKIDQGQASLIKSINELKSKQESVELKVTDIQNRLDGVECKVATLDATREELLAAEGLMESVIKDNQRLHERLDDIEDRSRRSNIIFHGIEDSASESWEQSKVKILDTLSTSLSLQVSEECVERAHRLGSYAVGGCRPVIVKFSSFKTKQTILRSRPKLKACGITANEDFSPATRLARQKLFEFGKLQKSVFQLRYNKLYVNNKCFMYENANDRVYEVGNDRRPGKTNTNIRSPGGDNNQPSSSFQNNVT</sequence>
<accession>A0A147BJR7</accession>
<feature type="compositionally biased region" description="Polar residues" evidence="1">
    <location>
        <begin position="275"/>
        <end position="299"/>
    </location>
</feature>
<dbReference type="PANTHER" id="PTHR11505">
    <property type="entry name" value="L1 TRANSPOSABLE ELEMENT-RELATED"/>
    <property type="match status" value="1"/>
</dbReference>
<dbReference type="InterPro" id="IPR004244">
    <property type="entry name" value="Transposase_22"/>
</dbReference>
<proteinExistence type="predicted"/>
<feature type="chain" id="PRO_5007542496" evidence="2">
    <location>
        <begin position="23"/>
        <end position="299"/>
    </location>
</feature>
<dbReference type="Gene3D" id="3.30.70.1820">
    <property type="entry name" value="L1 transposable element, RRM domain"/>
    <property type="match status" value="1"/>
</dbReference>
<feature type="region of interest" description="Disordered" evidence="1">
    <location>
        <begin position="267"/>
        <end position="299"/>
    </location>
</feature>
<keyword evidence="2" id="KW-0732">Signal</keyword>
<protein>
    <submittedName>
        <fullName evidence="3">Putative tick transposon</fullName>
    </submittedName>
</protein>
<organism evidence="3">
    <name type="scientific">Ixodes ricinus</name>
    <name type="common">Common tick</name>
    <name type="synonym">Acarus ricinus</name>
    <dbReference type="NCBI Taxonomy" id="34613"/>
    <lineage>
        <taxon>Eukaryota</taxon>
        <taxon>Metazoa</taxon>
        <taxon>Ecdysozoa</taxon>
        <taxon>Arthropoda</taxon>
        <taxon>Chelicerata</taxon>
        <taxon>Arachnida</taxon>
        <taxon>Acari</taxon>
        <taxon>Parasitiformes</taxon>
        <taxon>Ixodida</taxon>
        <taxon>Ixodoidea</taxon>
        <taxon>Ixodidae</taxon>
        <taxon>Ixodinae</taxon>
        <taxon>Ixodes</taxon>
    </lineage>
</organism>
<evidence type="ECO:0000256" key="1">
    <source>
        <dbReference type="SAM" id="MobiDB-lite"/>
    </source>
</evidence>
<name>A0A147BJR7_IXORI</name>
<dbReference type="AlphaFoldDB" id="A0A147BJR7"/>
<reference evidence="3" key="1">
    <citation type="journal article" date="2018" name="PLoS Negl. Trop. Dis.">
        <title>Sialome diversity of ticks revealed by RNAseq of single tick salivary glands.</title>
        <authorList>
            <person name="Perner J."/>
            <person name="Kropackova S."/>
            <person name="Kopacek P."/>
            <person name="Ribeiro J.M."/>
        </authorList>
    </citation>
    <scope>NUCLEOTIDE SEQUENCE</scope>
    <source>
        <strain evidence="3">Siblings of single egg batch collected in Ceske Budejovice</strain>
        <tissue evidence="3">Salivary glands</tissue>
    </source>
</reference>
<evidence type="ECO:0000256" key="2">
    <source>
        <dbReference type="SAM" id="SignalP"/>
    </source>
</evidence>
<evidence type="ECO:0000313" key="3">
    <source>
        <dbReference type="EMBL" id="JAR90722.1"/>
    </source>
</evidence>